<comment type="similarity">
    <text evidence="2 7">Belongs to the peptidase S9A family.</text>
</comment>
<name>A0AA36CQB1_9BILA</name>
<keyword evidence="11" id="KW-1185">Reference proteome</keyword>
<dbReference type="EMBL" id="CATQJA010002612">
    <property type="protein sequence ID" value="CAJ0573045.1"/>
    <property type="molecule type" value="Genomic_DNA"/>
</dbReference>
<dbReference type="InterPro" id="IPR002471">
    <property type="entry name" value="Pept_S9_AS"/>
</dbReference>
<comment type="caution">
    <text evidence="10">The sequence shown here is derived from an EMBL/GenBank/DDBJ whole genome shotgun (WGS) entry which is preliminary data.</text>
</comment>
<evidence type="ECO:0000259" key="9">
    <source>
        <dbReference type="Pfam" id="PF02897"/>
    </source>
</evidence>
<dbReference type="GO" id="GO:0006508">
    <property type="term" value="P:proteolysis"/>
    <property type="evidence" value="ECO:0007669"/>
    <property type="project" value="UniProtKB-KW"/>
</dbReference>
<dbReference type="InterPro" id="IPR002470">
    <property type="entry name" value="Peptidase_S9A"/>
</dbReference>
<evidence type="ECO:0000259" key="8">
    <source>
        <dbReference type="Pfam" id="PF00326"/>
    </source>
</evidence>
<dbReference type="GO" id="GO:0005829">
    <property type="term" value="C:cytosol"/>
    <property type="evidence" value="ECO:0007669"/>
    <property type="project" value="TreeGrafter"/>
</dbReference>
<reference evidence="10" key="1">
    <citation type="submission" date="2023-06" db="EMBL/GenBank/DDBJ databases">
        <authorList>
            <person name="Delattre M."/>
        </authorList>
    </citation>
    <scope>NUCLEOTIDE SEQUENCE</scope>
    <source>
        <strain evidence="10">AF72</strain>
    </source>
</reference>
<feature type="domain" description="Peptidase S9 prolyl oligopeptidase catalytic" evidence="8">
    <location>
        <begin position="388"/>
        <end position="608"/>
    </location>
</feature>
<dbReference type="InterPro" id="IPR001375">
    <property type="entry name" value="Peptidase_S9_cat"/>
</dbReference>
<accession>A0AA36CQB1</accession>
<dbReference type="Pfam" id="PF00326">
    <property type="entry name" value="Peptidase_S9"/>
    <property type="match status" value="1"/>
</dbReference>
<dbReference type="PANTHER" id="PTHR42881:SF2">
    <property type="entry name" value="PROLYL ENDOPEPTIDASE"/>
    <property type="match status" value="1"/>
</dbReference>
<evidence type="ECO:0000256" key="2">
    <source>
        <dbReference type="ARBA" id="ARBA00005228"/>
    </source>
</evidence>
<keyword evidence="5 7" id="KW-0378">Hydrolase</keyword>
<proteinExistence type="inferred from homology"/>
<dbReference type="FunFam" id="3.40.50.1820:FF:000005">
    <property type="entry name" value="Prolyl endopeptidase"/>
    <property type="match status" value="1"/>
</dbReference>
<dbReference type="SUPFAM" id="SSF53474">
    <property type="entry name" value="alpha/beta-Hydrolases"/>
    <property type="match status" value="1"/>
</dbReference>
<evidence type="ECO:0000256" key="4">
    <source>
        <dbReference type="ARBA" id="ARBA00022670"/>
    </source>
</evidence>
<dbReference type="PRINTS" id="PR00862">
    <property type="entry name" value="PROLIGOPTASE"/>
</dbReference>
<keyword evidence="6 7" id="KW-0720">Serine protease</keyword>
<dbReference type="Proteomes" id="UP001177023">
    <property type="component" value="Unassembled WGS sequence"/>
</dbReference>
<dbReference type="InterPro" id="IPR029058">
    <property type="entry name" value="AB_hydrolase_fold"/>
</dbReference>
<organism evidence="10 11">
    <name type="scientific">Mesorhabditis spiculigera</name>
    <dbReference type="NCBI Taxonomy" id="96644"/>
    <lineage>
        <taxon>Eukaryota</taxon>
        <taxon>Metazoa</taxon>
        <taxon>Ecdysozoa</taxon>
        <taxon>Nematoda</taxon>
        <taxon>Chromadorea</taxon>
        <taxon>Rhabditida</taxon>
        <taxon>Rhabditina</taxon>
        <taxon>Rhabditomorpha</taxon>
        <taxon>Rhabditoidea</taxon>
        <taxon>Rhabditidae</taxon>
        <taxon>Mesorhabditinae</taxon>
        <taxon>Mesorhabditis</taxon>
    </lineage>
</organism>
<evidence type="ECO:0000256" key="5">
    <source>
        <dbReference type="ARBA" id="ARBA00022801"/>
    </source>
</evidence>
<dbReference type="InterPro" id="IPR051167">
    <property type="entry name" value="Prolyl_oligopep/macrocyclase"/>
</dbReference>
<dbReference type="GO" id="GO:0070012">
    <property type="term" value="F:oligopeptidase activity"/>
    <property type="evidence" value="ECO:0007669"/>
    <property type="project" value="TreeGrafter"/>
</dbReference>
<feature type="domain" description="Peptidase S9A N-terminal" evidence="9">
    <location>
        <begin position="6"/>
        <end position="315"/>
    </location>
</feature>
<dbReference type="Gene3D" id="2.130.10.120">
    <property type="entry name" value="Prolyl oligopeptidase, N-terminal domain"/>
    <property type="match status" value="1"/>
</dbReference>
<evidence type="ECO:0000256" key="1">
    <source>
        <dbReference type="ARBA" id="ARBA00001070"/>
    </source>
</evidence>
<evidence type="ECO:0000313" key="11">
    <source>
        <dbReference type="Proteomes" id="UP001177023"/>
    </source>
</evidence>
<dbReference type="Gene3D" id="3.40.50.1820">
    <property type="entry name" value="alpha/beta hydrolase"/>
    <property type="match status" value="1"/>
</dbReference>
<evidence type="ECO:0000256" key="3">
    <source>
        <dbReference type="ARBA" id="ARBA00016310"/>
    </source>
</evidence>
<evidence type="ECO:0000256" key="6">
    <source>
        <dbReference type="ARBA" id="ARBA00022825"/>
    </source>
</evidence>
<dbReference type="AlphaFoldDB" id="A0AA36CQB1"/>
<dbReference type="PROSITE" id="PS00708">
    <property type="entry name" value="PRO_ENDOPEP_SER"/>
    <property type="match status" value="1"/>
</dbReference>
<dbReference type="GO" id="GO:0004252">
    <property type="term" value="F:serine-type endopeptidase activity"/>
    <property type="evidence" value="ECO:0007669"/>
    <property type="project" value="UniProtKB-UniRule"/>
</dbReference>
<dbReference type="Pfam" id="PF02897">
    <property type="entry name" value="Peptidase_S9_N"/>
    <property type="match status" value="1"/>
</dbReference>
<dbReference type="SUPFAM" id="SSF50993">
    <property type="entry name" value="Peptidase/esterase 'gauge' domain"/>
    <property type="match status" value="1"/>
</dbReference>
<evidence type="ECO:0000313" key="10">
    <source>
        <dbReference type="EMBL" id="CAJ0573045.1"/>
    </source>
</evidence>
<feature type="non-terminal residue" evidence="10">
    <location>
        <position position="1"/>
    </location>
</feature>
<protein>
    <recommendedName>
        <fullName evidence="3 7">Prolyl endopeptidase</fullName>
        <ecNumber evidence="7">3.4.21.-</ecNumber>
    </recommendedName>
</protein>
<dbReference type="InterPro" id="IPR023302">
    <property type="entry name" value="Pept_S9A_N"/>
</dbReference>
<dbReference type="PANTHER" id="PTHR42881">
    <property type="entry name" value="PROLYL ENDOPEPTIDASE"/>
    <property type="match status" value="1"/>
</dbReference>
<keyword evidence="4 7" id="KW-0645">Protease</keyword>
<sequence>MFFSVIYQSKKPEELGEVFLDVNKLSADGTTSLSTTSWSKDGTHYAYGLSEKGSDWVTIKFMKNDRTQLPDVIDGVKHSGISWMPDGSGVFYCKYPEHHGAKEGTSVDKHEFHSLYFHKLGTDQKDDVLVYDYRANPDIMIGTHVTEDGRYLIIDLTRGCDPYNMLYYVDLEKNGPIVGKVNPVPIVDKLESKYHYVHNFGEEFYIHTDKDAPNYRIFKLHLSDVNKHTPFIDEKEHKLSWGSPAAGKLLMLSYLEDCISTLYAHDISTGEKYYQIPLGIGTLMSCFMRWNKDELFFTVDSFLTPTIVYGMNFKDVPANKMPELREIRRVKLNNMDVSEFETRQIKVPSRDGTKVNMFIICRKDIELNGKNPTFLNGYGGFNIPDVPTFSITRLCFLKYFGGVVAVANLRGGGEYGEKWHQGGMRENKQNTFDDFQAAAKALIDAKYTCPEKLAIQGGSNGGLLMGACSQQRPELFGAVINRVGVLDMLRFHKFTIGAAWVPEYGNPDEAKDFEFLSKYSPLHNISFPSNGQWPATLLMTADHDDRVVPAHTLKYVAELYHKAKQQPSQSQPLLARIEVSAGHGAGKPTHKVIAEYVDMYSFLQRVLDLEWRG</sequence>
<dbReference type="EC" id="3.4.21.-" evidence="7"/>
<comment type="catalytic activity">
    <reaction evidence="1">
        <text>Hydrolysis of Pro-|-Xaa &gt;&gt; Ala-|-Xaa in oligopeptides.</text>
        <dbReference type="EC" id="3.4.21.26"/>
    </reaction>
</comment>
<evidence type="ECO:0000256" key="7">
    <source>
        <dbReference type="RuleBase" id="RU368024"/>
    </source>
</evidence>
<dbReference type="FunFam" id="2.130.10.120:FF:000001">
    <property type="entry name" value="Prolyl endopeptidase"/>
    <property type="match status" value="1"/>
</dbReference>
<gene>
    <name evidence="10" type="ORF">MSPICULIGERA_LOCUS11414</name>
</gene>